<evidence type="ECO:0000313" key="2">
    <source>
        <dbReference type="EMBL" id="HIZ74300.1"/>
    </source>
</evidence>
<protein>
    <submittedName>
        <fullName evidence="2">Sugar ABC transporter substrate-binding protein</fullName>
    </submittedName>
</protein>
<dbReference type="CDD" id="cd13585">
    <property type="entry name" value="PBP2_TMBP_like"/>
    <property type="match status" value="1"/>
</dbReference>
<evidence type="ECO:0000313" key="3">
    <source>
        <dbReference type="Proteomes" id="UP000824116"/>
    </source>
</evidence>
<sequence>MRKRFKKLGAVCMTAAMCVGLLAGCGGSSDSSDGGKKTVSIWFPAYAGTDAEVSDQEFWEEQLAPLEKEENCEFDVQILPWSNYEEKYLSGVTSGNGPDIGYMSMEMMGDYISKDLLADMDSYFDDAEKDNYIYYDYGTINRKQYALPFIVGNARVLVGNKAIMQQAGITQMPTTWDEFISACQAIQDNCEGVKPFDMALGGAWGNVDENFLPFFWSAGGELVDEEGNLSIDSEEGREAVQFLHDLRFKYNFVDESATSNDDARVDFEAGKTGFIVLATSNCLNLEGVDWDWTTALAGPDGQAKTFFAADSLVLFDKCEDKELAMKAIKLLSSADVMSKFHQQITEQPPITKDEEYTGDERFKELYTVENDNFKTITPFNSAVSLLTKVNENVQSMMMGEMEPEDVLKNAQDYYNENLASE</sequence>
<gene>
    <name evidence="2" type="ORF">H9723_03515</name>
</gene>
<reference evidence="2" key="2">
    <citation type="submission" date="2021-04" db="EMBL/GenBank/DDBJ databases">
        <authorList>
            <person name="Gilroy R."/>
        </authorList>
    </citation>
    <scope>NUCLEOTIDE SEQUENCE</scope>
    <source>
        <strain evidence="2">CHK196-3914</strain>
    </source>
</reference>
<accession>A0A9D2K0B0</accession>
<dbReference type="AlphaFoldDB" id="A0A9D2K0B0"/>
<dbReference type="EMBL" id="DXAY01000085">
    <property type="protein sequence ID" value="HIZ74300.1"/>
    <property type="molecule type" value="Genomic_DNA"/>
</dbReference>
<dbReference type="Pfam" id="PF01547">
    <property type="entry name" value="SBP_bac_1"/>
    <property type="match status" value="1"/>
</dbReference>
<dbReference type="PANTHER" id="PTHR43649">
    <property type="entry name" value="ARABINOSE-BINDING PROTEIN-RELATED"/>
    <property type="match status" value="1"/>
</dbReference>
<name>A0A9D2K0B0_9FIRM</name>
<feature type="signal peptide" evidence="1">
    <location>
        <begin position="1"/>
        <end position="23"/>
    </location>
</feature>
<reference evidence="2" key="1">
    <citation type="journal article" date="2021" name="PeerJ">
        <title>Extensive microbial diversity within the chicken gut microbiome revealed by metagenomics and culture.</title>
        <authorList>
            <person name="Gilroy R."/>
            <person name="Ravi A."/>
            <person name="Getino M."/>
            <person name="Pursley I."/>
            <person name="Horton D.L."/>
            <person name="Alikhan N.F."/>
            <person name="Baker D."/>
            <person name="Gharbi K."/>
            <person name="Hall N."/>
            <person name="Watson M."/>
            <person name="Adriaenssens E.M."/>
            <person name="Foster-Nyarko E."/>
            <person name="Jarju S."/>
            <person name="Secka A."/>
            <person name="Antonio M."/>
            <person name="Oren A."/>
            <person name="Chaudhuri R.R."/>
            <person name="La Ragione R."/>
            <person name="Hildebrand F."/>
            <person name="Pallen M.J."/>
        </authorList>
    </citation>
    <scope>NUCLEOTIDE SEQUENCE</scope>
    <source>
        <strain evidence="2">CHK196-3914</strain>
    </source>
</reference>
<feature type="chain" id="PRO_5038339627" evidence="1">
    <location>
        <begin position="24"/>
        <end position="421"/>
    </location>
</feature>
<dbReference type="InterPro" id="IPR050490">
    <property type="entry name" value="Bact_solute-bd_prot1"/>
</dbReference>
<dbReference type="Gene3D" id="3.40.190.10">
    <property type="entry name" value="Periplasmic binding protein-like II"/>
    <property type="match status" value="1"/>
</dbReference>
<organism evidence="2 3">
    <name type="scientific">Candidatus Mediterraneibacter stercoravium</name>
    <dbReference type="NCBI Taxonomy" id="2838685"/>
    <lineage>
        <taxon>Bacteria</taxon>
        <taxon>Bacillati</taxon>
        <taxon>Bacillota</taxon>
        <taxon>Clostridia</taxon>
        <taxon>Lachnospirales</taxon>
        <taxon>Lachnospiraceae</taxon>
        <taxon>Mediterraneibacter</taxon>
    </lineage>
</organism>
<dbReference type="InterPro" id="IPR006059">
    <property type="entry name" value="SBP"/>
</dbReference>
<keyword evidence="1" id="KW-0732">Signal</keyword>
<dbReference type="PANTHER" id="PTHR43649:SF30">
    <property type="entry name" value="ABC TRANSPORTER SUBSTRATE-BINDING PROTEIN"/>
    <property type="match status" value="1"/>
</dbReference>
<evidence type="ECO:0000256" key="1">
    <source>
        <dbReference type="SAM" id="SignalP"/>
    </source>
</evidence>
<dbReference type="PROSITE" id="PS51257">
    <property type="entry name" value="PROKAR_LIPOPROTEIN"/>
    <property type="match status" value="1"/>
</dbReference>
<proteinExistence type="predicted"/>
<dbReference type="SUPFAM" id="SSF53850">
    <property type="entry name" value="Periplasmic binding protein-like II"/>
    <property type="match status" value="1"/>
</dbReference>
<dbReference type="Proteomes" id="UP000824116">
    <property type="component" value="Unassembled WGS sequence"/>
</dbReference>
<comment type="caution">
    <text evidence="2">The sequence shown here is derived from an EMBL/GenBank/DDBJ whole genome shotgun (WGS) entry which is preliminary data.</text>
</comment>